<evidence type="ECO:0000313" key="3">
    <source>
        <dbReference type="EMBL" id="MDS0223143.1"/>
    </source>
</evidence>
<dbReference type="Pfam" id="PF10006">
    <property type="entry name" value="DUF2249"/>
    <property type="match status" value="1"/>
</dbReference>
<organism evidence="3 4">
    <name type="scientific">Haloarcula terrestris</name>
    <dbReference type="NCBI Taxonomy" id="2950533"/>
    <lineage>
        <taxon>Archaea</taxon>
        <taxon>Methanobacteriati</taxon>
        <taxon>Methanobacteriota</taxon>
        <taxon>Stenosarchaea group</taxon>
        <taxon>Halobacteria</taxon>
        <taxon>Halobacteriales</taxon>
        <taxon>Haloarculaceae</taxon>
        <taxon>Haloarcula</taxon>
    </lineage>
</organism>
<keyword evidence="4" id="KW-1185">Reference proteome</keyword>
<dbReference type="Proteomes" id="UP001253439">
    <property type="component" value="Unassembled WGS sequence"/>
</dbReference>
<feature type="region of interest" description="Disordered" evidence="1">
    <location>
        <begin position="1"/>
        <end position="37"/>
    </location>
</feature>
<evidence type="ECO:0000259" key="2">
    <source>
        <dbReference type="Pfam" id="PF10006"/>
    </source>
</evidence>
<protein>
    <submittedName>
        <fullName evidence="3">DUF2249 domain-containing protein</fullName>
    </submittedName>
</protein>
<dbReference type="EMBL" id="JAMQOM010000010">
    <property type="protein sequence ID" value="MDS0223143.1"/>
    <property type="molecule type" value="Genomic_DNA"/>
</dbReference>
<proteinExistence type="predicted"/>
<comment type="caution">
    <text evidence="3">The sequence shown here is derived from an EMBL/GenBank/DDBJ whole genome shotgun (WGS) entry which is preliminary data.</text>
</comment>
<feature type="domain" description="DUF2249" evidence="2">
    <location>
        <begin position="29"/>
        <end position="90"/>
    </location>
</feature>
<gene>
    <name evidence="3" type="ORF">NDI54_17500</name>
</gene>
<dbReference type="InterPro" id="IPR036868">
    <property type="entry name" value="TusA-like_sf"/>
</dbReference>
<evidence type="ECO:0000256" key="1">
    <source>
        <dbReference type="SAM" id="MobiDB-lite"/>
    </source>
</evidence>
<dbReference type="AlphaFoldDB" id="A0AAE4JHV9"/>
<dbReference type="InterPro" id="IPR018720">
    <property type="entry name" value="DUF2249"/>
</dbReference>
<accession>A0AAE4JHV9</accession>
<evidence type="ECO:0000313" key="4">
    <source>
        <dbReference type="Proteomes" id="UP001253439"/>
    </source>
</evidence>
<sequence length="94" mass="10621">MAANNQPTERVTALISETDAPDDAPTAQLDVRSLGPPKPLKQTLERLADLNDNTVLLQFNDRAPQHLYPKLDDRGYDFETVETDDTTVTVIWRR</sequence>
<dbReference type="SUPFAM" id="SSF64307">
    <property type="entry name" value="SirA-like"/>
    <property type="match status" value="1"/>
</dbReference>
<name>A0AAE4JHV9_9EURY</name>
<reference evidence="3 4" key="1">
    <citation type="submission" date="2022-06" db="EMBL/GenBank/DDBJ databases">
        <title>Haloarcula sp. a new haloarchaeum isolate from saline soil.</title>
        <authorList>
            <person name="Strakova D."/>
            <person name="Galisteo C."/>
            <person name="Sanchez-Porro C."/>
            <person name="Ventosa A."/>
        </authorList>
    </citation>
    <scope>NUCLEOTIDE SEQUENCE [LARGE SCALE GENOMIC DNA]</scope>
    <source>
        <strain evidence="3 4">S1AR25-5A</strain>
    </source>
</reference>